<evidence type="ECO:0000256" key="1">
    <source>
        <dbReference type="SAM" id="MobiDB-lite"/>
    </source>
</evidence>
<feature type="compositionally biased region" description="Polar residues" evidence="1">
    <location>
        <begin position="1"/>
        <end position="11"/>
    </location>
</feature>
<evidence type="ECO:0000313" key="3">
    <source>
        <dbReference type="EMBL" id="VFA97438.1"/>
    </source>
</evidence>
<feature type="region of interest" description="Disordered" evidence="1">
    <location>
        <begin position="1"/>
        <end position="22"/>
    </location>
</feature>
<reference evidence="3 4" key="1">
    <citation type="submission" date="2019-02" db="EMBL/GenBank/DDBJ databases">
        <authorList>
            <consortium name="Pathogen Informatics"/>
        </authorList>
    </citation>
    <scope>NUCLEOTIDE SEQUENCE [LARGE SCALE GENOMIC DNA]</scope>
    <source>
        <strain evidence="3 4">3012STDY6756504</strain>
    </source>
</reference>
<dbReference type="SUPFAM" id="SSF46689">
    <property type="entry name" value="Homeodomain-like"/>
    <property type="match status" value="1"/>
</dbReference>
<evidence type="ECO:0000259" key="2">
    <source>
        <dbReference type="Pfam" id="PF18598"/>
    </source>
</evidence>
<proteinExistence type="predicted"/>
<evidence type="ECO:0000313" key="4">
    <source>
        <dbReference type="Proteomes" id="UP000290439"/>
    </source>
</evidence>
<dbReference type="Gene3D" id="1.10.357.10">
    <property type="entry name" value="Tetracycline Repressor, domain 2"/>
    <property type="match status" value="1"/>
</dbReference>
<dbReference type="Pfam" id="PF18598">
    <property type="entry name" value="TetR_C_36"/>
    <property type="match status" value="1"/>
</dbReference>
<sequence length="219" mass="24226">MYHSGVTSDEPTVSRPPGRPASATREEVVELARLAFLAGERVDVQAIAAKLRLSRASVYRWFGSRDGVLGAVLAGEFENLIERADARRRASGARRILDVLYRVNRWMAGNEPFRRYFENEPIAGLRILTTGDGPVQPRVVAAVEALIARTEEQDDYRPPLERSLLAYTLVRLAEAFLYSDNVTGLRGDVDRLRQVQAALLGLTPDGEDIGAPHRSLESA</sequence>
<dbReference type="InterPro" id="IPR041485">
    <property type="entry name" value="TetR_C_36"/>
</dbReference>
<dbReference type="EMBL" id="LR215973">
    <property type="protein sequence ID" value="VFA97438.1"/>
    <property type="molecule type" value="Genomic_DNA"/>
</dbReference>
<protein>
    <recommendedName>
        <fullName evidence="2">QsdR TetR regulatory C-terminal domain-containing protein</fullName>
    </recommendedName>
</protein>
<dbReference type="InterPro" id="IPR009057">
    <property type="entry name" value="Homeodomain-like_sf"/>
</dbReference>
<gene>
    <name evidence="3" type="ORF">NCTC10797_01201</name>
</gene>
<dbReference type="Proteomes" id="UP000290439">
    <property type="component" value="Chromosome"/>
</dbReference>
<name>A0A4U8W757_9NOCA</name>
<dbReference type="AlphaFoldDB" id="A0A4U8W757"/>
<feature type="domain" description="QsdR TetR regulatory C-terminal" evidence="2">
    <location>
        <begin position="91"/>
        <end position="201"/>
    </location>
</feature>
<accession>A0A4U8W757</accession>
<organism evidence="3 4">
    <name type="scientific">Nocardia cyriacigeorgica</name>
    <dbReference type="NCBI Taxonomy" id="135487"/>
    <lineage>
        <taxon>Bacteria</taxon>
        <taxon>Bacillati</taxon>
        <taxon>Actinomycetota</taxon>
        <taxon>Actinomycetes</taxon>
        <taxon>Mycobacteriales</taxon>
        <taxon>Nocardiaceae</taxon>
        <taxon>Nocardia</taxon>
    </lineage>
</organism>